<feature type="region of interest" description="Disordered" evidence="1">
    <location>
        <begin position="245"/>
        <end position="268"/>
    </location>
</feature>
<gene>
    <name evidence="2" type="ORF">HRI_004680900</name>
</gene>
<accession>A0A9W7J8B7</accession>
<feature type="compositionally biased region" description="Basic and acidic residues" evidence="1">
    <location>
        <begin position="808"/>
        <end position="822"/>
    </location>
</feature>
<dbReference type="OrthoDB" id="1929495at2759"/>
<feature type="region of interest" description="Disordered" evidence="1">
    <location>
        <begin position="560"/>
        <end position="603"/>
    </location>
</feature>
<evidence type="ECO:0000256" key="1">
    <source>
        <dbReference type="SAM" id="MobiDB-lite"/>
    </source>
</evidence>
<feature type="region of interest" description="Disordered" evidence="1">
    <location>
        <begin position="788"/>
        <end position="842"/>
    </location>
</feature>
<keyword evidence="3" id="KW-1185">Reference proteome</keyword>
<sequence>MNPYNERRLRDEVIYLHSLWHQGPPQSTNHTPRKRPGPSTLNPTNRRKFAHSGSYPPPKPDPGLDWSALMKPSSPSSPGWPEPKSKPDPTVRPLSIEDKARFASMQMQNKVVESCKGFFNKRVNNEENSDVDDVDYEEEKNEFDMFFMSTFVDNSELRGYYEENHEKGEFFCLVCGGIGENLGKKFKGCVGLVQHCMSISKTKCKTGHRAFGLVVCKVLGWDCDRLPVILLKGEPLSCSLANPRESQNALNGDDSNKKVGNLETGNSDDEVQKEVSNSLHCRCTVSIFWATEQYNYDKRDDLNVILGNVESVNADGNKSVEREVSGIGPRNGELMVCENSLKGDDANKNVESLKISDAGPSKAVNDMGLDSSQITTSEWPCMEPVNESTSTTPEWPSFNPCTAPVTHVVSAEEQKRIDMVQFQQNVFEACTKFLSTTVESDSGEDENKFDEDENEDDLMDEDGSKDSEEFNFFLRLFTENNGLQSYYKTNCRDGDFFCLVCRGIKEKAWRTFKDCVGLIQHSTAISKTKRKRAHRAFGQVICKVLNWDIDHLPSIMLKSEPQSHSLEDSSQNSLKGGDAKENVESLGISDGEPNKGTLNDLGLDSSHITTSEWPCTEPVDESTSTTLEWPSFCTAPVTHVVSAEEQRRIDMVQFQQNVFEACTQFFSTTAESDSDENDTEFDGDENEDDLMDEDGSKDSEEFNFFLRLFTENNGLRCYYETNCRDGDFFCLVCRGIREKAWRTFKDCVGLIQHSTAISKTKRKQAHRAFGQVICKVLNWDINHLPSTILKSDPPSHSSEDLSQFQNDGKADSEPSSKEDVDAHQNNNMLMSSENTLNREPSK</sequence>
<organism evidence="2 3">
    <name type="scientific">Hibiscus trionum</name>
    <name type="common">Flower of an hour</name>
    <dbReference type="NCBI Taxonomy" id="183268"/>
    <lineage>
        <taxon>Eukaryota</taxon>
        <taxon>Viridiplantae</taxon>
        <taxon>Streptophyta</taxon>
        <taxon>Embryophyta</taxon>
        <taxon>Tracheophyta</taxon>
        <taxon>Spermatophyta</taxon>
        <taxon>Magnoliopsida</taxon>
        <taxon>eudicotyledons</taxon>
        <taxon>Gunneridae</taxon>
        <taxon>Pentapetalae</taxon>
        <taxon>rosids</taxon>
        <taxon>malvids</taxon>
        <taxon>Malvales</taxon>
        <taxon>Malvaceae</taxon>
        <taxon>Malvoideae</taxon>
        <taxon>Hibiscus</taxon>
    </lineage>
</organism>
<name>A0A9W7J8B7_HIBTR</name>
<feature type="region of interest" description="Disordered" evidence="1">
    <location>
        <begin position="438"/>
        <end position="464"/>
    </location>
</feature>
<feature type="compositionally biased region" description="Polar residues" evidence="1">
    <location>
        <begin position="560"/>
        <end position="574"/>
    </location>
</feature>
<dbReference type="AlphaFoldDB" id="A0A9W7J8B7"/>
<feature type="region of interest" description="Disordered" evidence="1">
    <location>
        <begin position="20"/>
        <end position="93"/>
    </location>
</feature>
<evidence type="ECO:0000313" key="2">
    <source>
        <dbReference type="EMBL" id="GMJ10117.1"/>
    </source>
</evidence>
<feature type="compositionally biased region" description="Polar residues" evidence="1">
    <location>
        <begin position="823"/>
        <end position="842"/>
    </location>
</feature>
<feature type="region of interest" description="Disordered" evidence="1">
    <location>
        <begin position="669"/>
        <end position="695"/>
    </location>
</feature>
<dbReference type="PANTHER" id="PTHR34546:SF3">
    <property type="entry name" value="OS06G0153600 PROTEIN"/>
    <property type="match status" value="1"/>
</dbReference>
<evidence type="ECO:0000313" key="3">
    <source>
        <dbReference type="Proteomes" id="UP001165190"/>
    </source>
</evidence>
<dbReference type="Proteomes" id="UP001165190">
    <property type="component" value="Unassembled WGS sequence"/>
</dbReference>
<dbReference type="PANTHER" id="PTHR34546">
    <property type="entry name" value="OS06G0153600 PROTEIN"/>
    <property type="match status" value="1"/>
</dbReference>
<feature type="compositionally biased region" description="Polar residues" evidence="1">
    <location>
        <begin position="788"/>
        <end position="806"/>
    </location>
</feature>
<feature type="compositionally biased region" description="Acidic residues" evidence="1">
    <location>
        <begin position="441"/>
        <end position="461"/>
    </location>
</feature>
<dbReference type="EMBL" id="BSYR01000056">
    <property type="protein sequence ID" value="GMJ10117.1"/>
    <property type="molecule type" value="Genomic_DNA"/>
</dbReference>
<feature type="compositionally biased region" description="Acidic residues" evidence="1">
    <location>
        <begin position="672"/>
        <end position="693"/>
    </location>
</feature>
<protein>
    <submittedName>
        <fullName evidence="2">Uncharacterized protein</fullName>
    </submittedName>
</protein>
<reference evidence="2" key="1">
    <citation type="submission" date="2023-05" db="EMBL/GenBank/DDBJ databases">
        <title>Genome and transcriptome analyses reveal genes involved in the formation of fine ridges on petal epidermal cells in Hibiscus trionum.</title>
        <authorList>
            <person name="Koshimizu S."/>
            <person name="Masuda S."/>
            <person name="Ishii T."/>
            <person name="Shirasu K."/>
            <person name="Hoshino A."/>
            <person name="Arita M."/>
        </authorList>
    </citation>
    <scope>NUCLEOTIDE SEQUENCE</scope>
    <source>
        <strain evidence="2">Hamamatsu line</strain>
    </source>
</reference>
<comment type="caution">
    <text evidence="2">The sequence shown here is derived from an EMBL/GenBank/DDBJ whole genome shotgun (WGS) entry which is preliminary data.</text>
</comment>
<proteinExistence type="predicted"/>
<feature type="compositionally biased region" description="Basic and acidic residues" evidence="1">
    <location>
        <begin position="83"/>
        <end position="93"/>
    </location>
</feature>